<reference evidence="2" key="1">
    <citation type="journal article" date="2015" name="Nature">
        <title>Complex archaea that bridge the gap between prokaryotes and eukaryotes.</title>
        <authorList>
            <person name="Spang A."/>
            <person name="Saw J.H."/>
            <person name="Jorgensen S.L."/>
            <person name="Zaremba-Niedzwiedzka K."/>
            <person name="Martijn J."/>
            <person name="Lind A.E."/>
            <person name="van Eijk R."/>
            <person name="Schleper C."/>
            <person name="Guy L."/>
            <person name="Ettema T.J."/>
        </authorList>
    </citation>
    <scope>NUCLEOTIDE SEQUENCE</scope>
</reference>
<feature type="compositionally biased region" description="Basic and acidic residues" evidence="1">
    <location>
        <begin position="1"/>
        <end position="10"/>
    </location>
</feature>
<dbReference type="EMBL" id="LAZR01016596">
    <property type="protein sequence ID" value="KKM03807.1"/>
    <property type="molecule type" value="Genomic_DNA"/>
</dbReference>
<evidence type="ECO:0000313" key="2">
    <source>
        <dbReference type="EMBL" id="KKM03807.1"/>
    </source>
</evidence>
<feature type="region of interest" description="Disordered" evidence="1">
    <location>
        <begin position="1"/>
        <end position="50"/>
    </location>
</feature>
<gene>
    <name evidence="2" type="ORF">LCGC14_1770660</name>
</gene>
<name>A0A0F9HKX5_9ZZZZ</name>
<protein>
    <submittedName>
        <fullName evidence="2">Uncharacterized protein</fullName>
    </submittedName>
</protein>
<evidence type="ECO:0000256" key="1">
    <source>
        <dbReference type="SAM" id="MobiDB-lite"/>
    </source>
</evidence>
<comment type="caution">
    <text evidence="2">The sequence shown here is derived from an EMBL/GenBank/DDBJ whole genome shotgun (WGS) entry which is preliminary data.</text>
</comment>
<accession>A0A0F9HKX5</accession>
<dbReference type="AlphaFoldDB" id="A0A0F9HKX5"/>
<sequence length="70" mass="7895">MRVLSDRDIFGDPYEPAPQPPPYEDWETQGKHIKGHSFSSSNRSHNKKPAIITPVVIRNIIRNPGGVESE</sequence>
<organism evidence="2">
    <name type="scientific">marine sediment metagenome</name>
    <dbReference type="NCBI Taxonomy" id="412755"/>
    <lineage>
        <taxon>unclassified sequences</taxon>
        <taxon>metagenomes</taxon>
        <taxon>ecological metagenomes</taxon>
    </lineage>
</organism>
<proteinExistence type="predicted"/>